<dbReference type="Gene3D" id="3.30.70.330">
    <property type="match status" value="1"/>
</dbReference>
<dbReference type="GO" id="GO:0003964">
    <property type="term" value="F:RNA-directed DNA polymerase activity"/>
    <property type="evidence" value="ECO:0007669"/>
    <property type="project" value="UniProtKB-KW"/>
</dbReference>
<evidence type="ECO:0000256" key="5">
    <source>
        <dbReference type="ARBA" id="ARBA00022759"/>
    </source>
</evidence>
<dbReference type="Pfam" id="PF17921">
    <property type="entry name" value="Integrase_H2C2"/>
    <property type="match status" value="1"/>
</dbReference>
<dbReference type="InterPro" id="IPR043128">
    <property type="entry name" value="Rev_trsase/Diguanyl_cyclase"/>
</dbReference>
<accession>A0AAV5LGP6</accession>
<evidence type="ECO:0000256" key="8">
    <source>
        <dbReference type="PROSITE-ProRule" id="PRU00176"/>
    </source>
</evidence>
<dbReference type="EC" id="2.7.7.49" evidence="1"/>
<dbReference type="AlphaFoldDB" id="A0AAV5LGP6"/>
<dbReference type="Pfam" id="PF00076">
    <property type="entry name" value="RRM_1"/>
    <property type="match status" value="1"/>
</dbReference>
<evidence type="ECO:0000313" key="12">
    <source>
        <dbReference type="EMBL" id="GKV36039.1"/>
    </source>
</evidence>
<dbReference type="SUPFAM" id="SSF53098">
    <property type="entry name" value="Ribonuclease H-like"/>
    <property type="match status" value="1"/>
</dbReference>
<keyword evidence="8" id="KW-0694">RNA-binding</keyword>
<name>A0AAV5LGP6_9ROSI</name>
<keyword evidence="6" id="KW-0378">Hydrolase</keyword>
<protein>
    <recommendedName>
        <fullName evidence="1">RNA-directed DNA polymerase</fullName>
        <ecNumber evidence="1">2.7.7.49</ecNumber>
    </recommendedName>
</protein>
<dbReference type="PROSITE" id="PS50102">
    <property type="entry name" value="RRM"/>
    <property type="match status" value="1"/>
</dbReference>
<evidence type="ECO:0000256" key="3">
    <source>
        <dbReference type="ARBA" id="ARBA00022695"/>
    </source>
</evidence>
<dbReference type="PANTHER" id="PTHR35046:SF9">
    <property type="entry name" value="RNA-DIRECTED DNA POLYMERASE"/>
    <property type="match status" value="1"/>
</dbReference>
<evidence type="ECO:0000256" key="6">
    <source>
        <dbReference type="ARBA" id="ARBA00022801"/>
    </source>
</evidence>
<dbReference type="Gene3D" id="3.10.10.10">
    <property type="entry name" value="HIV Type 1 Reverse Transcriptase, subunit A, domain 1"/>
    <property type="match status" value="1"/>
</dbReference>
<dbReference type="PANTHER" id="PTHR35046">
    <property type="entry name" value="ZINC KNUCKLE (CCHC-TYPE) FAMILY PROTEIN"/>
    <property type="match status" value="1"/>
</dbReference>
<keyword evidence="2" id="KW-0808">Transferase</keyword>
<dbReference type="Gene3D" id="3.30.70.270">
    <property type="match status" value="1"/>
</dbReference>
<evidence type="ECO:0000256" key="7">
    <source>
        <dbReference type="ARBA" id="ARBA00022918"/>
    </source>
</evidence>
<evidence type="ECO:0000256" key="9">
    <source>
        <dbReference type="SAM" id="MobiDB-lite"/>
    </source>
</evidence>
<dbReference type="GO" id="GO:0004519">
    <property type="term" value="F:endonuclease activity"/>
    <property type="evidence" value="ECO:0007669"/>
    <property type="project" value="UniProtKB-KW"/>
</dbReference>
<dbReference type="SUPFAM" id="SSF54928">
    <property type="entry name" value="RNA-binding domain, RBD"/>
    <property type="match status" value="1"/>
</dbReference>
<sequence>MDRFMRGRRGQRYRFNKGDQNLARWGDRQDHDLGSIKMKIRPFQGKNDQDVYLEWEKKVEYAVDGKLLVTRRALNVQAKEDDEVQRDNIFHTRCHVNNKVCSVIIDGGSYINVASTVLVEKLNLPMMKHPRPYKLQWLNDCGEIKDFKDVFPDDVPNGLPPIRGIEHQIDFIPSATIPNRLAYRSNPNEMKELQKQVEELMKKGHIVFLGYVVSADGIAVDEEKVKAIKEWPTTKNISEMQSFHGLASFYQRFIKDFSTISAQFQHQRRPIAFFSEKLTGAALNYPTYDKEMYALVRALERWQHYLWPKEFVIHTNHESLKHLKGQGKLNRRHTKWVEFLETFPYVIKYKQGKENIVVDALSRRYTLISTLSAKLLGFEHIKELYANDPNFGNVFNACEKIAFDKLYRHEGYLFRENRLCVPNCSLRELLIRESHAGGLMGHFGARKTLDILNDHFFWPHMKRDVERICERCITCKQAKSRVLPHGLYTPLPIPTEPWVDVSMDFVLGLPRSKTGHDSIFVVVDRFSKMAHFILCHKTNDATNIADLFFKDVVRLHGIPRTIVSNRDVKFLSYFWKTLWGKLGTKLLFSTICHPQTDGQTEVVNRMLSTLLLVYGFNPLTPLDLLPLPIDEQASLDGKKKAEAIKQLHESVRQNIERRTEQYAKQANKGRKKVVFEPGDWVWVYMRKERFPAQRHSKLQPRGDGPFQVITRINDNVYKLELPGDDLRTNPFEERGNDGNQDDNISTTSRDPLHTQGDLVTRARAKKMREALNGLIKQIWVDNNMQEVNRSLDDYQGMINVIQGLATLIEGVMESEILRDFSLCSPGLIIMWAATVSFPSPLIANSPTNYRSHKDLKRRASLYGFPLASKIMVRNLPYSTNESSLQTEFSKFGPIAEVKLVKMD</sequence>
<feature type="domain" description="Integrase catalytic" evidence="11">
    <location>
        <begin position="493"/>
        <end position="614"/>
    </location>
</feature>
<evidence type="ECO:0000256" key="4">
    <source>
        <dbReference type="ARBA" id="ARBA00022722"/>
    </source>
</evidence>
<dbReference type="Pfam" id="PF24626">
    <property type="entry name" value="SH3_Tf2-1"/>
    <property type="match status" value="1"/>
</dbReference>
<dbReference type="InterPro" id="IPR035979">
    <property type="entry name" value="RBD_domain_sf"/>
</dbReference>
<dbReference type="Gene3D" id="1.10.340.70">
    <property type="match status" value="1"/>
</dbReference>
<dbReference type="InterPro" id="IPR000504">
    <property type="entry name" value="RRM_dom"/>
</dbReference>
<keyword evidence="5" id="KW-0255">Endonuclease</keyword>
<dbReference type="Proteomes" id="UP001054252">
    <property type="component" value="Unassembled WGS sequence"/>
</dbReference>
<dbReference type="InterPro" id="IPR001584">
    <property type="entry name" value="Integrase_cat-core"/>
</dbReference>
<dbReference type="CDD" id="cd09274">
    <property type="entry name" value="RNase_HI_RT_Ty3"/>
    <property type="match status" value="1"/>
</dbReference>
<feature type="domain" description="RRM" evidence="10">
    <location>
        <begin position="868"/>
        <end position="903"/>
    </location>
</feature>
<dbReference type="FunFam" id="1.10.340.70:FF:000001">
    <property type="entry name" value="Retrovirus-related Pol polyprotein from transposon gypsy-like Protein"/>
    <property type="match status" value="1"/>
</dbReference>
<keyword evidence="7" id="KW-0695">RNA-directed DNA polymerase</keyword>
<feature type="region of interest" description="Disordered" evidence="9">
    <location>
        <begin position="723"/>
        <end position="753"/>
    </location>
</feature>
<dbReference type="InterPro" id="IPR041588">
    <property type="entry name" value="Integrase_H2C2"/>
</dbReference>
<evidence type="ECO:0000259" key="10">
    <source>
        <dbReference type="PROSITE" id="PS50102"/>
    </source>
</evidence>
<dbReference type="GO" id="GO:0016787">
    <property type="term" value="F:hydrolase activity"/>
    <property type="evidence" value="ECO:0007669"/>
    <property type="project" value="UniProtKB-KW"/>
</dbReference>
<dbReference type="InterPro" id="IPR012677">
    <property type="entry name" value="Nucleotide-bd_a/b_plait_sf"/>
</dbReference>
<keyword evidence="13" id="KW-1185">Reference proteome</keyword>
<reference evidence="12 13" key="1">
    <citation type="journal article" date="2021" name="Commun. Biol.">
        <title>The genome of Shorea leprosula (Dipterocarpaceae) highlights the ecological relevance of drought in aseasonal tropical rainforests.</title>
        <authorList>
            <person name="Ng K.K.S."/>
            <person name="Kobayashi M.J."/>
            <person name="Fawcett J.A."/>
            <person name="Hatakeyama M."/>
            <person name="Paape T."/>
            <person name="Ng C.H."/>
            <person name="Ang C.C."/>
            <person name="Tnah L.H."/>
            <person name="Lee C.T."/>
            <person name="Nishiyama T."/>
            <person name="Sese J."/>
            <person name="O'Brien M.J."/>
            <person name="Copetti D."/>
            <person name="Mohd Noor M.I."/>
            <person name="Ong R.C."/>
            <person name="Putra M."/>
            <person name="Sireger I.Z."/>
            <person name="Indrioko S."/>
            <person name="Kosugi Y."/>
            <person name="Izuno A."/>
            <person name="Isagi Y."/>
            <person name="Lee S.L."/>
            <person name="Shimizu K.K."/>
        </authorList>
    </citation>
    <scope>NUCLEOTIDE SEQUENCE [LARGE SCALE GENOMIC DNA]</scope>
    <source>
        <strain evidence="12">214</strain>
    </source>
</reference>
<dbReference type="InterPro" id="IPR056924">
    <property type="entry name" value="SH3_Tf2-1"/>
</dbReference>
<keyword evidence="3" id="KW-0548">Nucleotidyltransferase</keyword>
<dbReference type="GO" id="GO:0015074">
    <property type="term" value="P:DNA integration"/>
    <property type="evidence" value="ECO:0007669"/>
    <property type="project" value="InterPro"/>
</dbReference>
<feature type="compositionally biased region" description="Polar residues" evidence="9">
    <location>
        <begin position="737"/>
        <end position="749"/>
    </location>
</feature>
<evidence type="ECO:0000256" key="2">
    <source>
        <dbReference type="ARBA" id="ARBA00022679"/>
    </source>
</evidence>
<dbReference type="EMBL" id="BPVZ01000114">
    <property type="protein sequence ID" value="GKV36039.1"/>
    <property type="molecule type" value="Genomic_DNA"/>
</dbReference>
<dbReference type="InterPro" id="IPR021109">
    <property type="entry name" value="Peptidase_aspartic_dom_sf"/>
</dbReference>
<dbReference type="InterPro" id="IPR012337">
    <property type="entry name" value="RNaseH-like_sf"/>
</dbReference>
<dbReference type="Pfam" id="PF17917">
    <property type="entry name" value="RT_RNaseH"/>
    <property type="match status" value="1"/>
</dbReference>
<organism evidence="12 13">
    <name type="scientific">Rubroshorea leprosula</name>
    <dbReference type="NCBI Taxonomy" id="152421"/>
    <lineage>
        <taxon>Eukaryota</taxon>
        <taxon>Viridiplantae</taxon>
        <taxon>Streptophyta</taxon>
        <taxon>Embryophyta</taxon>
        <taxon>Tracheophyta</taxon>
        <taxon>Spermatophyta</taxon>
        <taxon>Magnoliopsida</taxon>
        <taxon>eudicotyledons</taxon>
        <taxon>Gunneridae</taxon>
        <taxon>Pentapetalae</taxon>
        <taxon>rosids</taxon>
        <taxon>malvids</taxon>
        <taxon>Malvales</taxon>
        <taxon>Dipterocarpaceae</taxon>
        <taxon>Rubroshorea</taxon>
    </lineage>
</organism>
<comment type="caution">
    <text evidence="12">The sequence shown here is derived from an EMBL/GenBank/DDBJ whole genome shotgun (WGS) entry which is preliminary data.</text>
</comment>
<feature type="compositionally biased region" description="Basic and acidic residues" evidence="9">
    <location>
        <begin position="724"/>
        <end position="736"/>
    </location>
</feature>
<evidence type="ECO:0000313" key="13">
    <source>
        <dbReference type="Proteomes" id="UP001054252"/>
    </source>
</evidence>
<keyword evidence="4" id="KW-0540">Nuclease</keyword>
<dbReference type="Gene3D" id="2.40.70.10">
    <property type="entry name" value="Acid Proteases"/>
    <property type="match status" value="1"/>
</dbReference>
<dbReference type="PROSITE" id="PS50994">
    <property type="entry name" value="INTEGRASE"/>
    <property type="match status" value="1"/>
</dbReference>
<gene>
    <name evidence="12" type="ORF">SLEP1_g44218</name>
</gene>
<dbReference type="CDD" id="cd00303">
    <property type="entry name" value="retropepsin_like"/>
    <property type="match status" value="1"/>
</dbReference>
<dbReference type="InterPro" id="IPR043502">
    <property type="entry name" value="DNA/RNA_pol_sf"/>
</dbReference>
<dbReference type="InterPro" id="IPR041373">
    <property type="entry name" value="RT_RNaseH"/>
</dbReference>
<dbReference type="InterPro" id="IPR036397">
    <property type="entry name" value="RNaseH_sf"/>
</dbReference>
<dbReference type="Gene3D" id="3.30.420.10">
    <property type="entry name" value="Ribonuclease H-like superfamily/Ribonuclease H"/>
    <property type="match status" value="1"/>
</dbReference>
<proteinExistence type="predicted"/>
<evidence type="ECO:0000256" key="1">
    <source>
        <dbReference type="ARBA" id="ARBA00012493"/>
    </source>
</evidence>
<dbReference type="SUPFAM" id="SSF56672">
    <property type="entry name" value="DNA/RNA polymerases"/>
    <property type="match status" value="2"/>
</dbReference>
<evidence type="ECO:0000259" key="11">
    <source>
        <dbReference type="PROSITE" id="PS50994"/>
    </source>
</evidence>
<dbReference type="GO" id="GO:0003723">
    <property type="term" value="F:RNA binding"/>
    <property type="evidence" value="ECO:0007669"/>
    <property type="project" value="UniProtKB-UniRule"/>
</dbReference>